<dbReference type="Gene3D" id="6.10.250.3130">
    <property type="match status" value="1"/>
</dbReference>
<dbReference type="SUPFAM" id="SSF47060">
    <property type="entry name" value="S15/NS1 RNA-binding domain"/>
    <property type="match status" value="1"/>
</dbReference>
<reference evidence="8" key="1">
    <citation type="submission" date="2020-03" db="EMBL/GenBank/DDBJ databases">
        <title>Complete genome sequence of sulfur-oxidizing bacterium skT11.</title>
        <authorList>
            <person name="Kanda M."/>
            <person name="Kojima H."/>
            <person name="Fukui M."/>
        </authorList>
    </citation>
    <scope>NUCLEOTIDE SEQUENCE [LARGE SCALE GENOMIC DNA]</scope>
    <source>
        <strain evidence="8">skT11</strain>
    </source>
</reference>
<dbReference type="Proteomes" id="UP000502260">
    <property type="component" value="Chromosome"/>
</dbReference>
<gene>
    <name evidence="4 7" type="primary">rpsO</name>
    <name evidence="7" type="ORF">SKTS_11120</name>
</gene>
<dbReference type="EMBL" id="AP022853">
    <property type="protein sequence ID" value="BCB26226.1"/>
    <property type="molecule type" value="Genomic_DNA"/>
</dbReference>
<dbReference type="PROSITE" id="PS00362">
    <property type="entry name" value="RIBOSOMAL_S15"/>
    <property type="match status" value="1"/>
</dbReference>
<dbReference type="SMART" id="SM01387">
    <property type="entry name" value="Ribosomal_S15"/>
    <property type="match status" value="1"/>
</dbReference>
<dbReference type="Gene3D" id="1.10.287.10">
    <property type="entry name" value="S15/NS1, RNA-binding"/>
    <property type="match status" value="1"/>
</dbReference>
<organism evidence="7 8">
    <name type="scientific">Sulfurimicrobium lacus</name>
    <dbReference type="NCBI Taxonomy" id="2715678"/>
    <lineage>
        <taxon>Bacteria</taxon>
        <taxon>Pseudomonadati</taxon>
        <taxon>Pseudomonadota</taxon>
        <taxon>Betaproteobacteria</taxon>
        <taxon>Nitrosomonadales</taxon>
        <taxon>Sulfuricellaceae</taxon>
        <taxon>Sulfurimicrobium</taxon>
    </lineage>
</organism>
<keyword evidence="4 6" id="KW-0699">rRNA-binding</keyword>
<accession>A0A6F8VB45</accession>
<dbReference type="InterPro" id="IPR000589">
    <property type="entry name" value="Ribosomal_uS15"/>
</dbReference>
<keyword evidence="4 6" id="KW-0694">RNA-binding</keyword>
<keyword evidence="2 4" id="KW-0687">Ribonucleoprotein</keyword>
<dbReference type="Pfam" id="PF00312">
    <property type="entry name" value="Ribosomal_S15"/>
    <property type="match status" value="1"/>
</dbReference>
<dbReference type="GO" id="GO:0006412">
    <property type="term" value="P:translation"/>
    <property type="evidence" value="ECO:0007669"/>
    <property type="project" value="UniProtKB-UniRule"/>
</dbReference>
<evidence type="ECO:0000256" key="6">
    <source>
        <dbReference type="RuleBase" id="RU004524"/>
    </source>
</evidence>
<comment type="subunit">
    <text evidence="3 4">Part of the 30S ribosomal subunit. Forms a bridge to the 50S subunit in the 70S ribosome, contacting the 23S rRNA.</text>
</comment>
<evidence type="ECO:0000256" key="4">
    <source>
        <dbReference type="HAMAP-Rule" id="MF_01343"/>
    </source>
</evidence>
<comment type="function">
    <text evidence="4 6">One of the primary rRNA binding proteins, it binds directly to 16S rRNA where it helps nucleate assembly of the platform of the 30S subunit by binding and bridging several RNA helices of the 16S rRNA.</text>
</comment>
<evidence type="ECO:0000313" key="8">
    <source>
        <dbReference type="Proteomes" id="UP000502260"/>
    </source>
</evidence>
<keyword evidence="1 4" id="KW-0689">Ribosomal protein</keyword>
<dbReference type="RefSeq" id="WP_173061563.1">
    <property type="nucleotide sequence ID" value="NZ_AP022853.1"/>
</dbReference>
<dbReference type="GO" id="GO:0019843">
    <property type="term" value="F:rRNA binding"/>
    <property type="evidence" value="ECO:0007669"/>
    <property type="project" value="UniProtKB-UniRule"/>
</dbReference>
<dbReference type="KEGG" id="slac:SKTS_11120"/>
<evidence type="ECO:0000256" key="1">
    <source>
        <dbReference type="ARBA" id="ARBA00022980"/>
    </source>
</evidence>
<dbReference type="InterPro" id="IPR005290">
    <property type="entry name" value="Ribosomal_uS15_bac-type"/>
</dbReference>
<comment type="similarity">
    <text evidence="4 5">Belongs to the universal ribosomal protein uS15 family.</text>
</comment>
<evidence type="ECO:0000256" key="2">
    <source>
        <dbReference type="ARBA" id="ARBA00023274"/>
    </source>
</evidence>
<dbReference type="AlphaFoldDB" id="A0A6F8VB45"/>
<dbReference type="PANTHER" id="PTHR23321:SF26">
    <property type="entry name" value="SMALL RIBOSOMAL SUBUNIT PROTEIN US15M"/>
    <property type="match status" value="1"/>
</dbReference>
<dbReference type="CDD" id="cd00353">
    <property type="entry name" value="Ribosomal_S15p_S13e"/>
    <property type="match status" value="1"/>
</dbReference>
<evidence type="ECO:0000256" key="5">
    <source>
        <dbReference type="RuleBase" id="RU003919"/>
    </source>
</evidence>
<comment type="function">
    <text evidence="4">Forms an intersubunit bridge (bridge B4) with the 23S rRNA of the 50S subunit in the ribosome.</text>
</comment>
<dbReference type="NCBIfam" id="TIGR00952">
    <property type="entry name" value="S15_bact"/>
    <property type="match status" value="1"/>
</dbReference>
<keyword evidence="8" id="KW-1185">Reference proteome</keyword>
<sequence>MAVTTPQKAQIVQDYQTAAADTGSPEVQVALMTARINDLTGHFKEHAKDHHSRRGLLKLVSKRRKLLDYLKGKSGDRYRTLIERLGLRK</sequence>
<name>A0A6F8VB45_9PROT</name>
<dbReference type="InterPro" id="IPR009068">
    <property type="entry name" value="uS15_NS1_RNA-bd_sf"/>
</dbReference>
<evidence type="ECO:0000313" key="7">
    <source>
        <dbReference type="EMBL" id="BCB26226.1"/>
    </source>
</evidence>
<evidence type="ECO:0000256" key="3">
    <source>
        <dbReference type="ARBA" id="ARBA00064542"/>
    </source>
</evidence>
<protein>
    <recommendedName>
        <fullName evidence="4">Small ribosomal subunit protein uS15</fullName>
    </recommendedName>
</protein>
<dbReference type="HAMAP" id="MF_01343_B">
    <property type="entry name" value="Ribosomal_uS15_B"/>
    <property type="match status" value="1"/>
</dbReference>
<proteinExistence type="inferred from homology"/>
<dbReference type="GO" id="GO:0003735">
    <property type="term" value="F:structural constituent of ribosome"/>
    <property type="evidence" value="ECO:0007669"/>
    <property type="project" value="InterPro"/>
</dbReference>
<dbReference type="FunFam" id="1.10.287.10:FF:000002">
    <property type="entry name" value="30S ribosomal protein S15"/>
    <property type="match status" value="1"/>
</dbReference>
<dbReference type="PANTHER" id="PTHR23321">
    <property type="entry name" value="RIBOSOMAL PROTEIN S15, BACTERIAL AND ORGANELLAR"/>
    <property type="match status" value="1"/>
</dbReference>
<dbReference type="GO" id="GO:0022627">
    <property type="term" value="C:cytosolic small ribosomal subunit"/>
    <property type="evidence" value="ECO:0007669"/>
    <property type="project" value="TreeGrafter"/>
</dbReference>